<dbReference type="InterPro" id="IPR003594">
    <property type="entry name" value="HATPase_dom"/>
</dbReference>
<dbReference type="InterPro" id="IPR005467">
    <property type="entry name" value="His_kinase_dom"/>
</dbReference>
<evidence type="ECO:0000256" key="8">
    <source>
        <dbReference type="SAM" id="Phobius"/>
    </source>
</evidence>
<dbReference type="InterPro" id="IPR050482">
    <property type="entry name" value="Sensor_HK_TwoCompSys"/>
</dbReference>
<dbReference type="EC" id="2.7.13.3" evidence="2"/>
<evidence type="ECO:0000256" key="1">
    <source>
        <dbReference type="ARBA" id="ARBA00000085"/>
    </source>
</evidence>
<keyword evidence="4" id="KW-0547">Nucleotide-binding</keyword>
<evidence type="ECO:0000259" key="9">
    <source>
        <dbReference type="PROSITE" id="PS50109"/>
    </source>
</evidence>
<dbReference type="GO" id="GO:0046983">
    <property type="term" value="F:protein dimerization activity"/>
    <property type="evidence" value="ECO:0007669"/>
    <property type="project" value="InterPro"/>
</dbReference>
<proteinExistence type="predicted"/>
<evidence type="ECO:0000256" key="4">
    <source>
        <dbReference type="ARBA" id="ARBA00022741"/>
    </source>
</evidence>
<dbReference type="PANTHER" id="PTHR24421">
    <property type="entry name" value="NITRATE/NITRITE SENSOR PROTEIN NARX-RELATED"/>
    <property type="match status" value="1"/>
</dbReference>
<evidence type="ECO:0000256" key="5">
    <source>
        <dbReference type="ARBA" id="ARBA00022777"/>
    </source>
</evidence>
<evidence type="ECO:0000256" key="6">
    <source>
        <dbReference type="ARBA" id="ARBA00022840"/>
    </source>
</evidence>
<dbReference type="PROSITE" id="PS50109">
    <property type="entry name" value="HIS_KIN"/>
    <property type="match status" value="1"/>
</dbReference>
<dbReference type="InterPro" id="IPR011712">
    <property type="entry name" value="Sig_transdc_His_kin_sub3_dim/P"/>
</dbReference>
<accession>A0A8J3E246</accession>
<feature type="transmembrane region" description="Helical" evidence="8">
    <location>
        <begin position="46"/>
        <end position="66"/>
    </location>
</feature>
<evidence type="ECO:0000256" key="3">
    <source>
        <dbReference type="ARBA" id="ARBA00022679"/>
    </source>
</evidence>
<dbReference type="Pfam" id="PF07730">
    <property type="entry name" value="HisKA_3"/>
    <property type="match status" value="1"/>
</dbReference>
<comment type="caution">
    <text evidence="10">The sequence shown here is derived from an EMBL/GenBank/DDBJ whole genome shotgun (WGS) entry which is preliminary data.</text>
</comment>
<keyword evidence="8" id="KW-0812">Transmembrane</keyword>
<name>A0A8J3E246_9BACL</name>
<dbReference type="RefSeq" id="WP_188698841.1">
    <property type="nucleotide sequence ID" value="NZ_BMIR01000032.1"/>
</dbReference>
<keyword evidence="6" id="KW-0067">ATP-binding</keyword>
<evidence type="ECO:0000313" key="11">
    <source>
        <dbReference type="Proteomes" id="UP000628775"/>
    </source>
</evidence>
<dbReference type="AlphaFoldDB" id="A0A8J3E246"/>
<keyword evidence="7" id="KW-0902">Two-component regulatory system</keyword>
<comment type="catalytic activity">
    <reaction evidence="1">
        <text>ATP + protein L-histidine = ADP + protein N-phospho-L-histidine.</text>
        <dbReference type="EC" id="2.7.13.3"/>
    </reaction>
</comment>
<keyword evidence="11" id="KW-1185">Reference proteome</keyword>
<dbReference type="GO" id="GO:0016020">
    <property type="term" value="C:membrane"/>
    <property type="evidence" value="ECO:0007669"/>
    <property type="project" value="InterPro"/>
</dbReference>
<feature type="transmembrane region" description="Helical" evidence="8">
    <location>
        <begin position="20"/>
        <end position="39"/>
    </location>
</feature>
<evidence type="ECO:0000313" key="10">
    <source>
        <dbReference type="EMBL" id="GGE55969.1"/>
    </source>
</evidence>
<dbReference type="EMBL" id="BMIR01000032">
    <property type="protein sequence ID" value="GGE55969.1"/>
    <property type="molecule type" value="Genomic_DNA"/>
</dbReference>
<evidence type="ECO:0000256" key="2">
    <source>
        <dbReference type="ARBA" id="ARBA00012438"/>
    </source>
</evidence>
<feature type="transmembrane region" description="Helical" evidence="8">
    <location>
        <begin position="146"/>
        <end position="167"/>
    </location>
</feature>
<feature type="domain" description="Histidine kinase" evidence="9">
    <location>
        <begin position="206"/>
        <end position="396"/>
    </location>
</feature>
<organism evidence="10 11">
    <name type="scientific">Pullulanibacillus camelliae</name>
    <dbReference type="NCBI Taxonomy" id="1707096"/>
    <lineage>
        <taxon>Bacteria</taxon>
        <taxon>Bacillati</taxon>
        <taxon>Bacillota</taxon>
        <taxon>Bacilli</taxon>
        <taxon>Bacillales</taxon>
        <taxon>Sporolactobacillaceae</taxon>
        <taxon>Pullulanibacillus</taxon>
    </lineage>
</organism>
<keyword evidence="3" id="KW-0808">Transferase</keyword>
<gene>
    <name evidence="10" type="ORF">GCM10011391_38730</name>
</gene>
<dbReference type="InterPro" id="IPR036890">
    <property type="entry name" value="HATPase_C_sf"/>
</dbReference>
<keyword evidence="8" id="KW-0472">Membrane</keyword>
<reference evidence="10" key="1">
    <citation type="journal article" date="2014" name="Int. J. Syst. Evol. Microbiol.">
        <title>Complete genome sequence of Corynebacterium casei LMG S-19264T (=DSM 44701T), isolated from a smear-ripened cheese.</title>
        <authorList>
            <consortium name="US DOE Joint Genome Institute (JGI-PGF)"/>
            <person name="Walter F."/>
            <person name="Albersmeier A."/>
            <person name="Kalinowski J."/>
            <person name="Ruckert C."/>
        </authorList>
    </citation>
    <scope>NUCLEOTIDE SEQUENCE</scope>
    <source>
        <strain evidence="10">CGMCC 1.15371</strain>
    </source>
</reference>
<dbReference type="Pfam" id="PF02518">
    <property type="entry name" value="HATPase_c"/>
    <property type="match status" value="1"/>
</dbReference>
<keyword evidence="5 10" id="KW-0418">Kinase</keyword>
<dbReference type="CDD" id="cd16917">
    <property type="entry name" value="HATPase_UhpB-NarQ-NarX-like"/>
    <property type="match status" value="1"/>
</dbReference>
<feature type="transmembrane region" description="Helical" evidence="8">
    <location>
        <begin position="86"/>
        <end position="110"/>
    </location>
</feature>
<dbReference type="Proteomes" id="UP000628775">
    <property type="component" value="Unassembled WGS sequence"/>
</dbReference>
<dbReference type="PANTHER" id="PTHR24421:SF55">
    <property type="entry name" value="SENSOR HISTIDINE KINASE YDFH"/>
    <property type="match status" value="1"/>
</dbReference>
<sequence length="396" mass="45012">MKTMNEPQHSENMISDILIVSRIPVILLIFFVGVISLIIQNIYHPLLLQSIIFTLLIVIHMLVYWFPNKLTQYSKWLYIIVQYSIIHLSVFILPDGAFAFFIGSVPILLVQFIPLFQNTLKVTALFSALFIIYLFLIVIYRGSEGLPIYFAIVAFLLIMVIFYSAAYNRQVDARIRMEYYLDKLQSAYQKVEYLTLINERQRMARDLHDTLAQGLAGLIMQLEAMDAHLKKGNTPRAQEIIQSSMIQAREALRNARKAIDDLRANGYVENFQQAVLNIIEQFEHTRFIKVGLDIDPVPVLSNFVMENSLYILSECLENIAKHAEATQTKIKIKKLDDALLMEVADNGKGFKTQHIGKQLGKYGLLGLKERSQLIGADLVINSTPGSGTTVVVTIPL</sequence>
<evidence type="ECO:0000256" key="7">
    <source>
        <dbReference type="ARBA" id="ARBA00023012"/>
    </source>
</evidence>
<dbReference type="Gene3D" id="1.20.5.1930">
    <property type="match status" value="1"/>
</dbReference>
<dbReference type="GO" id="GO:0000155">
    <property type="term" value="F:phosphorelay sensor kinase activity"/>
    <property type="evidence" value="ECO:0007669"/>
    <property type="project" value="InterPro"/>
</dbReference>
<dbReference type="Gene3D" id="3.30.565.10">
    <property type="entry name" value="Histidine kinase-like ATPase, C-terminal domain"/>
    <property type="match status" value="1"/>
</dbReference>
<feature type="transmembrane region" description="Helical" evidence="8">
    <location>
        <begin position="122"/>
        <end position="140"/>
    </location>
</feature>
<protein>
    <recommendedName>
        <fullName evidence="2">histidine kinase</fullName>
        <ecNumber evidence="2">2.7.13.3</ecNumber>
    </recommendedName>
</protein>
<keyword evidence="8" id="KW-1133">Transmembrane helix</keyword>
<reference evidence="10" key="2">
    <citation type="submission" date="2020-09" db="EMBL/GenBank/DDBJ databases">
        <authorList>
            <person name="Sun Q."/>
            <person name="Zhou Y."/>
        </authorList>
    </citation>
    <scope>NUCLEOTIDE SEQUENCE</scope>
    <source>
        <strain evidence="10">CGMCC 1.15371</strain>
    </source>
</reference>
<dbReference type="GO" id="GO:0005524">
    <property type="term" value="F:ATP binding"/>
    <property type="evidence" value="ECO:0007669"/>
    <property type="project" value="UniProtKB-KW"/>
</dbReference>
<dbReference type="SUPFAM" id="SSF55874">
    <property type="entry name" value="ATPase domain of HSP90 chaperone/DNA topoisomerase II/histidine kinase"/>
    <property type="match status" value="1"/>
</dbReference>